<dbReference type="SUPFAM" id="SSF53613">
    <property type="entry name" value="Ribokinase-like"/>
    <property type="match status" value="1"/>
</dbReference>
<comment type="pathway">
    <text evidence="7">Carbohydrate metabolism; D-tagatose 6-phosphate degradation; D-glyceraldehyde 3-phosphate and glycerone phosphate from D-tagatose 6-phosphate: step 1/2.</text>
</comment>
<evidence type="ECO:0000256" key="8">
    <source>
        <dbReference type="RuleBase" id="RU369061"/>
    </source>
</evidence>
<dbReference type="PANTHER" id="PTHR46566:SF5">
    <property type="entry name" value="1-PHOSPHOFRUCTOKINASE"/>
    <property type="match status" value="1"/>
</dbReference>
<keyword evidence="5 7" id="KW-0067">ATP-binding</keyword>
<dbReference type="GO" id="GO:0005524">
    <property type="term" value="F:ATP binding"/>
    <property type="evidence" value="ECO:0007669"/>
    <property type="project" value="UniProtKB-UniRule"/>
</dbReference>
<dbReference type="NCBIfam" id="TIGR03828">
    <property type="entry name" value="pfkB"/>
    <property type="match status" value="1"/>
</dbReference>
<feature type="domain" description="Carbohydrate kinase PfkB" evidence="9">
    <location>
        <begin position="7"/>
        <end position="290"/>
    </location>
</feature>
<dbReference type="RefSeq" id="WP_171653018.1">
    <property type="nucleotide sequence ID" value="NZ_WHOD01000065.1"/>
</dbReference>
<reference evidence="10" key="1">
    <citation type="submission" date="2019-10" db="EMBL/GenBank/DDBJ databases">
        <title>Description of Paenibacillus glebae sp. nov.</title>
        <authorList>
            <person name="Carlier A."/>
            <person name="Qi S."/>
        </authorList>
    </citation>
    <scope>NUCLEOTIDE SEQUENCE</scope>
    <source>
        <strain evidence="10">LMG 31456</strain>
    </source>
</reference>
<dbReference type="FunFam" id="3.40.1190.20:FF:000001">
    <property type="entry name" value="Phosphofructokinase"/>
    <property type="match status" value="1"/>
</dbReference>
<evidence type="ECO:0000313" key="10">
    <source>
        <dbReference type="EMBL" id="NOU94801.1"/>
    </source>
</evidence>
<keyword evidence="3 7" id="KW-0547">Nucleotide-binding</keyword>
<dbReference type="InterPro" id="IPR011611">
    <property type="entry name" value="PfkB_dom"/>
</dbReference>
<dbReference type="InterPro" id="IPR029056">
    <property type="entry name" value="Ribokinase-like"/>
</dbReference>
<dbReference type="GO" id="GO:0008662">
    <property type="term" value="F:1-phosphofructokinase activity"/>
    <property type="evidence" value="ECO:0007669"/>
    <property type="project" value="UniProtKB-UniRule"/>
</dbReference>
<comment type="similarity">
    <text evidence="7">Belongs to the carbohydrate kinase PfkB family. LacC subfamily.</text>
</comment>
<dbReference type="GO" id="GO:0005988">
    <property type="term" value="P:lactose metabolic process"/>
    <property type="evidence" value="ECO:0007669"/>
    <property type="project" value="UniProtKB-KW"/>
</dbReference>
<evidence type="ECO:0000256" key="5">
    <source>
        <dbReference type="ARBA" id="ARBA00022840"/>
    </source>
</evidence>
<keyword evidence="4 8" id="KW-0418">Kinase</keyword>
<dbReference type="AlphaFoldDB" id="A0A972H219"/>
<dbReference type="PIRSF" id="PIRSF000535">
    <property type="entry name" value="1PFK/6PFK/LacC"/>
    <property type="match status" value="1"/>
</dbReference>
<comment type="function">
    <text evidence="8">Catalyzes the ATP-dependent phosphorylation of fructose-l-phosphate to fructose-l,6-bisphosphate.</text>
</comment>
<evidence type="ECO:0000256" key="6">
    <source>
        <dbReference type="ARBA" id="ARBA00047745"/>
    </source>
</evidence>
<name>A0A972H219_9BACL</name>
<comment type="caution">
    <text evidence="10">The sequence shown here is derived from an EMBL/GenBank/DDBJ whole genome shotgun (WGS) entry which is preliminary data.</text>
</comment>
<keyword evidence="11" id="KW-1185">Reference proteome</keyword>
<dbReference type="Pfam" id="PF00294">
    <property type="entry name" value="PfkB"/>
    <property type="match status" value="1"/>
</dbReference>
<evidence type="ECO:0000259" key="9">
    <source>
        <dbReference type="Pfam" id="PF00294"/>
    </source>
</evidence>
<dbReference type="InterPro" id="IPR022463">
    <property type="entry name" value="1-PFruKinase"/>
</dbReference>
<comment type="catalytic activity">
    <reaction evidence="7">
        <text>D-tagatofuranose 6-phosphate + ATP = D-tagatofuranose 1,6-bisphosphate + ADP + H(+)</text>
        <dbReference type="Rhea" id="RHEA:12420"/>
        <dbReference type="ChEBI" id="CHEBI:15378"/>
        <dbReference type="ChEBI" id="CHEBI:30616"/>
        <dbReference type="ChEBI" id="CHEBI:58694"/>
        <dbReference type="ChEBI" id="CHEBI:58695"/>
        <dbReference type="ChEBI" id="CHEBI:456216"/>
        <dbReference type="EC" id="2.7.1.144"/>
    </reaction>
</comment>
<dbReference type="InterPro" id="IPR002173">
    <property type="entry name" value="Carboh/pur_kinase_PfkB_CS"/>
</dbReference>
<keyword evidence="7" id="KW-0423">Lactose metabolism</keyword>
<organism evidence="10 11">
    <name type="scientific">Paenibacillus foliorum</name>
    <dbReference type="NCBI Taxonomy" id="2654974"/>
    <lineage>
        <taxon>Bacteria</taxon>
        <taxon>Bacillati</taxon>
        <taxon>Bacillota</taxon>
        <taxon>Bacilli</taxon>
        <taxon>Bacillales</taxon>
        <taxon>Paenibacillaceae</taxon>
        <taxon>Paenibacillus</taxon>
    </lineage>
</organism>
<protein>
    <recommendedName>
        <fullName evidence="7">Tagatose-6-phosphate kinase</fullName>
        <ecNumber evidence="7">2.7.1.144</ecNumber>
    </recommendedName>
</protein>
<evidence type="ECO:0000256" key="7">
    <source>
        <dbReference type="PIRNR" id="PIRNR000535"/>
    </source>
</evidence>
<dbReference type="GO" id="GO:0009024">
    <property type="term" value="F:tagatose-6-phosphate kinase activity"/>
    <property type="evidence" value="ECO:0007669"/>
    <property type="project" value="UniProtKB-EC"/>
</dbReference>
<gene>
    <name evidence="10" type="primary">pfkB</name>
    <name evidence="10" type="ORF">GC093_16465</name>
</gene>
<sequence>MITTVTLNAAIDKTYYVPLFTQDSVMRVQRFYAEAGGKGINVARVISQLGKSVLATGFVGGFNGRFIRQELDRQRIQHDFVEVAGESRLCLNIINESDGGSTEILEPGPVISDEAMEQFGEKLKMLAKRSIVVCFSGSLPAGVPKDFYAVLVSMAKREGAIVLLDTSGEALLRGAEAAPFMIKPNEQEAAQLIGETLSNGLEIMKRLATLERMDIPCITVSLGSEGSLVYFQGAYYRVQPPLIDAVNTVGCGDSFMAGMAVCIAEGKSIEESLSYATAVGSANALNEKAGYVNKVDVDELLKLVQIERL</sequence>
<dbReference type="CDD" id="cd01164">
    <property type="entry name" value="FruK_PfkB_like"/>
    <property type="match status" value="1"/>
</dbReference>
<dbReference type="PANTHER" id="PTHR46566">
    <property type="entry name" value="1-PHOSPHOFRUCTOKINASE-RELATED"/>
    <property type="match status" value="1"/>
</dbReference>
<dbReference type="InterPro" id="IPR017583">
    <property type="entry name" value="Tagatose/fructose_Pkinase"/>
</dbReference>
<proteinExistence type="inferred from homology"/>
<evidence type="ECO:0000256" key="1">
    <source>
        <dbReference type="ARBA" id="ARBA00005380"/>
    </source>
</evidence>
<evidence type="ECO:0000256" key="3">
    <source>
        <dbReference type="ARBA" id="ARBA00022741"/>
    </source>
</evidence>
<dbReference type="NCBIfam" id="TIGR03168">
    <property type="entry name" value="1-PFK"/>
    <property type="match status" value="1"/>
</dbReference>
<dbReference type="EMBL" id="WHOD01000065">
    <property type="protein sequence ID" value="NOU94801.1"/>
    <property type="molecule type" value="Genomic_DNA"/>
</dbReference>
<dbReference type="Proteomes" id="UP000641588">
    <property type="component" value="Unassembled WGS sequence"/>
</dbReference>
<dbReference type="EC" id="2.7.1.144" evidence="7"/>
<dbReference type="GO" id="GO:0044281">
    <property type="term" value="P:small molecule metabolic process"/>
    <property type="evidence" value="ECO:0007669"/>
    <property type="project" value="UniProtKB-ARBA"/>
</dbReference>
<accession>A0A972H219</accession>
<comment type="catalytic activity">
    <reaction evidence="6 8">
        <text>beta-D-fructose 1-phosphate + ATP = beta-D-fructose 1,6-bisphosphate + ADP + H(+)</text>
        <dbReference type="Rhea" id="RHEA:14213"/>
        <dbReference type="ChEBI" id="CHEBI:15378"/>
        <dbReference type="ChEBI" id="CHEBI:30616"/>
        <dbReference type="ChEBI" id="CHEBI:32966"/>
        <dbReference type="ChEBI" id="CHEBI:138881"/>
        <dbReference type="ChEBI" id="CHEBI:456216"/>
        <dbReference type="EC" id="2.7.1.56"/>
    </reaction>
</comment>
<dbReference type="GO" id="GO:0005829">
    <property type="term" value="C:cytosol"/>
    <property type="evidence" value="ECO:0007669"/>
    <property type="project" value="TreeGrafter"/>
</dbReference>
<dbReference type="GO" id="GO:0016052">
    <property type="term" value="P:carbohydrate catabolic process"/>
    <property type="evidence" value="ECO:0007669"/>
    <property type="project" value="UniProtKB-ARBA"/>
</dbReference>
<comment type="similarity">
    <text evidence="1">Belongs to the carbohydrate kinase pfkB family.</text>
</comment>
<evidence type="ECO:0000313" key="11">
    <source>
        <dbReference type="Proteomes" id="UP000641588"/>
    </source>
</evidence>
<evidence type="ECO:0000256" key="2">
    <source>
        <dbReference type="ARBA" id="ARBA00022679"/>
    </source>
</evidence>
<evidence type="ECO:0000256" key="4">
    <source>
        <dbReference type="ARBA" id="ARBA00022777"/>
    </source>
</evidence>
<dbReference type="Gene3D" id="3.40.1190.20">
    <property type="match status" value="1"/>
</dbReference>
<keyword evidence="2 7" id="KW-0808">Transferase</keyword>
<dbReference type="PROSITE" id="PS00583">
    <property type="entry name" value="PFKB_KINASES_1"/>
    <property type="match status" value="1"/>
</dbReference>